<comment type="caution">
    <text evidence="3">The sequence shown here is derived from an EMBL/GenBank/DDBJ whole genome shotgun (WGS) entry which is preliminary data.</text>
</comment>
<gene>
    <name evidence="3" type="ORF">KHX13_07530</name>
</gene>
<evidence type="ECO:0000313" key="3">
    <source>
        <dbReference type="EMBL" id="MBS5520159.1"/>
    </source>
</evidence>
<dbReference type="PANTHER" id="PTHR37313">
    <property type="entry name" value="UPF0749 PROTEIN RV1825"/>
    <property type="match status" value="1"/>
</dbReference>
<organism evidence="3 4">
    <name type="scientific">Acidaminococcus intestini</name>
    <dbReference type="NCBI Taxonomy" id="187327"/>
    <lineage>
        <taxon>Bacteria</taxon>
        <taxon>Bacillati</taxon>
        <taxon>Bacillota</taxon>
        <taxon>Negativicutes</taxon>
        <taxon>Acidaminococcales</taxon>
        <taxon>Acidaminococcaceae</taxon>
        <taxon>Acidaminococcus</taxon>
    </lineage>
</organism>
<reference evidence="3" key="1">
    <citation type="submission" date="2021-02" db="EMBL/GenBank/DDBJ databases">
        <title>Infant gut strain persistence is associated with maternal origin, phylogeny, and functional potential including surface adhesion and iron acquisition.</title>
        <authorList>
            <person name="Lou Y.C."/>
        </authorList>
    </citation>
    <scope>NUCLEOTIDE SEQUENCE</scope>
    <source>
        <strain evidence="3">L3_106_000M1_dasL3_106_000M1_concoct_15</strain>
    </source>
</reference>
<dbReference type="EMBL" id="JAGZCZ010000008">
    <property type="protein sequence ID" value="MBS5520159.1"/>
    <property type="molecule type" value="Genomic_DNA"/>
</dbReference>
<sequence>MAYKDKREKFFMFLVFLVLGIMVSTQFRSAEMQRSHNINQQRAEDLVEKLKTSEKEKTALQERVRKLEEAGAGGSDPKETFAMKMRAGEVTMQGPGVEVTLDDSKVPAKQGEDPNLYIIHDDDLLRILNELRAAGAEAISLNDQRILDISEVRCAGPTVSVNNTRFSPPYVVRAIGDPKRLESALRLRGGVVETLKFWGITVDVIKKDQVTVPAFEGTRHYEFAKPKEEK</sequence>
<dbReference type="Pfam" id="PF05949">
    <property type="entry name" value="DUF881"/>
    <property type="match status" value="1"/>
</dbReference>
<accession>A0A943I2Q3</accession>
<dbReference type="AlphaFoldDB" id="A0A943I2Q3"/>
<comment type="similarity">
    <text evidence="1">Belongs to the UPF0749 family.</text>
</comment>
<evidence type="ECO:0000313" key="4">
    <source>
        <dbReference type="Proteomes" id="UP000754226"/>
    </source>
</evidence>
<evidence type="ECO:0000256" key="1">
    <source>
        <dbReference type="ARBA" id="ARBA00009108"/>
    </source>
</evidence>
<keyword evidence="2" id="KW-0175">Coiled coil</keyword>
<evidence type="ECO:0000256" key="2">
    <source>
        <dbReference type="SAM" id="Coils"/>
    </source>
</evidence>
<dbReference type="Proteomes" id="UP000754226">
    <property type="component" value="Unassembled WGS sequence"/>
</dbReference>
<name>A0A943I2Q3_9FIRM</name>
<dbReference type="PANTHER" id="PTHR37313:SF2">
    <property type="entry name" value="UPF0749 PROTEIN YLXX"/>
    <property type="match status" value="1"/>
</dbReference>
<dbReference type="InterPro" id="IPR010273">
    <property type="entry name" value="DUF881"/>
</dbReference>
<protein>
    <submittedName>
        <fullName evidence="3">DUF881 domain-containing protein</fullName>
    </submittedName>
</protein>
<feature type="coiled-coil region" evidence="2">
    <location>
        <begin position="43"/>
        <end position="70"/>
    </location>
</feature>
<proteinExistence type="inferred from homology"/>
<dbReference type="Gene3D" id="3.30.70.1880">
    <property type="entry name" value="Protein of unknown function DUF881"/>
    <property type="match status" value="1"/>
</dbReference>